<dbReference type="Proteomes" id="UP000239485">
    <property type="component" value="Unassembled WGS sequence"/>
</dbReference>
<dbReference type="PANTHER" id="PTHR37316:SF3">
    <property type="entry name" value="TEICHOIC ACID GLYCEROL-PHOSPHATE TRANSFERASE"/>
    <property type="match status" value="1"/>
</dbReference>
<comment type="caution">
    <text evidence="8">The sequence shown here is derived from an EMBL/GenBank/DDBJ whole genome shotgun (WGS) entry which is preliminary data.</text>
</comment>
<evidence type="ECO:0000256" key="3">
    <source>
        <dbReference type="ARBA" id="ARBA00022475"/>
    </source>
</evidence>
<dbReference type="SUPFAM" id="SSF53756">
    <property type="entry name" value="UDP-Glycosyltransferase/glycogen phosphorylase"/>
    <property type="match status" value="1"/>
</dbReference>
<keyword evidence="6" id="KW-0472">Membrane</keyword>
<dbReference type="InterPro" id="IPR051612">
    <property type="entry name" value="Teichoic_Acid_Biosynth"/>
</dbReference>
<dbReference type="GO" id="GO:0047355">
    <property type="term" value="F:CDP-glycerol glycerophosphotransferase activity"/>
    <property type="evidence" value="ECO:0007669"/>
    <property type="project" value="InterPro"/>
</dbReference>
<keyword evidence="4 8" id="KW-0808">Transferase</keyword>
<reference evidence="8 9" key="1">
    <citation type="submission" date="2018-02" db="EMBL/GenBank/DDBJ databases">
        <title>Genomic Encyclopedia of Archaeal and Bacterial Type Strains, Phase II (KMG-II): from individual species to whole genera.</title>
        <authorList>
            <person name="Goeker M."/>
        </authorList>
    </citation>
    <scope>NUCLEOTIDE SEQUENCE [LARGE SCALE GENOMIC DNA]</scope>
    <source>
        <strain evidence="8 9">DSM 22857</strain>
    </source>
</reference>
<keyword evidence="9" id="KW-1185">Reference proteome</keyword>
<keyword evidence="3" id="KW-1003">Cell membrane</keyword>
<dbReference type="GO" id="GO:0005886">
    <property type="term" value="C:plasma membrane"/>
    <property type="evidence" value="ECO:0007669"/>
    <property type="project" value="UniProtKB-SubCell"/>
</dbReference>
<dbReference type="Gene3D" id="3.40.50.12580">
    <property type="match status" value="1"/>
</dbReference>
<comment type="similarity">
    <text evidence="2">Belongs to the CDP-glycerol glycerophosphotransferase family.</text>
</comment>
<evidence type="ECO:0000256" key="6">
    <source>
        <dbReference type="ARBA" id="ARBA00023136"/>
    </source>
</evidence>
<feature type="region of interest" description="Disordered" evidence="7">
    <location>
        <begin position="1"/>
        <end position="20"/>
    </location>
</feature>
<organism evidence="8 9">
    <name type="scientific">Kineococcus xinjiangensis</name>
    <dbReference type="NCBI Taxonomy" id="512762"/>
    <lineage>
        <taxon>Bacteria</taxon>
        <taxon>Bacillati</taxon>
        <taxon>Actinomycetota</taxon>
        <taxon>Actinomycetes</taxon>
        <taxon>Kineosporiales</taxon>
        <taxon>Kineosporiaceae</taxon>
        <taxon>Kineococcus</taxon>
    </lineage>
</organism>
<dbReference type="PANTHER" id="PTHR37316">
    <property type="entry name" value="TEICHOIC ACID GLYCEROL-PHOSPHATE PRIMASE"/>
    <property type="match status" value="1"/>
</dbReference>
<evidence type="ECO:0000256" key="4">
    <source>
        <dbReference type="ARBA" id="ARBA00022679"/>
    </source>
</evidence>
<evidence type="ECO:0000256" key="5">
    <source>
        <dbReference type="ARBA" id="ARBA00022944"/>
    </source>
</evidence>
<dbReference type="Gene3D" id="3.40.50.11820">
    <property type="match status" value="1"/>
</dbReference>
<gene>
    <name evidence="8" type="ORF">CLV92_102286</name>
</gene>
<dbReference type="EMBL" id="PTJD01000002">
    <property type="protein sequence ID" value="PPK98133.1"/>
    <property type="molecule type" value="Genomic_DNA"/>
</dbReference>
<proteinExistence type="inferred from homology"/>
<feature type="compositionally biased region" description="Basic and acidic residues" evidence="7">
    <location>
        <begin position="1"/>
        <end position="16"/>
    </location>
</feature>
<dbReference type="AlphaFoldDB" id="A0A2S6IVF6"/>
<accession>A0A2S6IVF6</accession>
<dbReference type="GO" id="GO:0019350">
    <property type="term" value="P:teichoic acid biosynthetic process"/>
    <property type="evidence" value="ECO:0007669"/>
    <property type="project" value="UniProtKB-KW"/>
</dbReference>
<keyword evidence="5" id="KW-0777">Teichoic acid biosynthesis</keyword>
<evidence type="ECO:0000256" key="7">
    <source>
        <dbReference type="SAM" id="MobiDB-lite"/>
    </source>
</evidence>
<protein>
    <submittedName>
        <fullName evidence="8">CDP-glycerol glycerophosphotransferase</fullName>
    </submittedName>
</protein>
<evidence type="ECO:0000256" key="2">
    <source>
        <dbReference type="ARBA" id="ARBA00010488"/>
    </source>
</evidence>
<dbReference type="InterPro" id="IPR043148">
    <property type="entry name" value="TagF_C"/>
</dbReference>
<comment type="subcellular location">
    <subcellularLocation>
        <location evidence="1">Cell membrane</location>
        <topology evidence="1">Peripheral membrane protein</topology>
    </subcellularLocation>
</comment>
<dbReference type="Pfam" id="PF04464">
    <property type="entry name" value="Glyphos_transf"/>
    <property type="match status" value="1"/>
</dbReference>
<evidence type="ECO:0000313" key="9">
    <source>
        <dbReference type="Proteomes" id="UP000239485"/>
    </source>
</evidence>
<dbReference type="InterPro" id="IPR043149">
    <property type="entry name" value="TagF_N"/>
</dbReference>
<name>A0A2S6IVF6_9ACTN</name>
<evidence type="ECO:0000256" key="1">
    <source>
        <dbReference type="ARBA" id="ARBA00004202"/>
    </source>
</evidence>
<evidence type="ECO:0000313" key="8">
    <source>
        <dbReference type="EMBL" id="PPK98133.1"/>
    </source>
</evidence>
<dbReference type="InterPro" id="IPR007554">
    <property type="entry name" value="Glycerophosphate_synth"/>
</dbReference>
<sequence length="399" mass="44556">MAVHRSGDERPEEELTTRGSSNVEIVYNSYGGRFSDSPRAVYEALVARGDDVRHTWLCAPEHAAAFPPGVRTVTPGTPESRAALEAADVLVANYGTERGWRKKPGAVYLQVWHGTPLKRIHNDALTMPDGPLSDDDHDVRSWDHMISPNSAATEPLRNAFRFTGPVHETGYPRNDALNAPDREERRAKVRQELGIPEGKRAVLYAPTWRDDVVDEQGRRDFDLHLDLGRFSERLGGDHVLLLRLHYFLSGRLGEVRVPGVLDVSSYPDIADLYLAADVLVTDYSSAMFDFAVTAKPIVYFTYDLAHYRDELRGFYFDLEEIAPGPLCSTGEEVYDALADLDAVSRRYAQRYARFREMFCHLEDGCSTQRVLELFFPQSPASGPEDVSSLCGTASWAAAG</sequence>